<evidence type="ECO:0000313" key="1">
    <source>
        <dbReference type="EMBL" id="OAF99700.1"/>
    </source>
</evidence>
<name>A0A177BXL8_9PLEO</name>
<gene>
    <name evidence="1" type="ORF">CC84DRAFT_1210009</name>
</gene>
<accession>A0A177BXL8</accession>
<dbReference type="InParanoid" id="A0A177BXL8"/>
<evidence type="ECO:0008006" key="3">
    <source>
        <dbReference type="Google" id="ProtNLM"/>
    </source>
</evidence>
<dbReference type="EMBL" id="KV441561">
    <property type="protein sequence ID" value="OAF99700.1"/>
    <property type="molecule type" value="Genomic_DNA"/>
</dbReference>
<protein>
    <recommendedName>
        <fullName evidence="3">F-box domain-containing protein</fullName>
    </recommendedName>
</protein>
<sequence length="471" mass="53621">MAFSCLPPELTLSIAERLGPFSSFDFALTCKPLWDLCNTLIQKHKRLFAEHRVINAQDSSWPRTNHILWDKLKEIVNDPNIGEYVRELNLPSSRAIYLDGDACHDFQLTEESAKVPQEDIDRFADAGNRIHDLLQSVDLGYGVPGPREWDEWLLHGSSEPIIVMLVQHMPHLRTFRFTDLEMNNVFFGCLCAVAVAYKNPVLAPRLPFQHLTTVSVAHWDTEMSCNVEWCQLFCAIPSVRNFIASAMGGDGLDGMVLPAQLPKSNVTELVFHYSRFETSAIEAIVSNTPRLEKLSYELAGATVAEDISPMPKKDLEALVEHVGHSLQHLVFETPEYGDDFEDDLPKVSLRGFRKLKTLRIDWRLLWPTDEMIPFDNAEKSDGGFYEEEEETAESDFDVRSVLPASLEKLYFTGSFTEEEKELVKKIREAPSDYTPLLNKIYIEDRSVSFKEEEVPGIYANPLFKYLEGHGN</sequence>
<dbReference type="GeneID" id="28765744"/>
<proteinExistence type="predicted"/>
<evidence type="ECO:0000313" key="2">
    <source>
        <dbReference type="Proteomes" id="UP000077069"/>
    </source>
</evidence>
<reference evidence="1 2" key="1">
    <citation type="submission" date="2016-05" db="EMBL/GenBank/DDBJ databases">
        <title>Comparative analysis of secretome profiles of manganese(II)-oxidizing ascomycete fungi.</title>
        <authorList>
            <consortium name="DOE Joint Genome Institute"/>
            <person name="Zeiner C.A."/>
            <person name="Purvine S.O."/>
            <person name="Zink E.M."/>
            <person name="Wu S."/>
            <person name="Pasa-Tolic L."/>
            <person name="Chaput D.L."/>
            <person name="Haridas S."/>
            <person name="Grigoriev I.V."/>
            <person name="Santelli C.M."/>
            <person name="Hansel C.M."/>
        </authorList>
    </citation>
    <scope>NUCLEOTIDE SEQUENCE [LARGE SCALE GENOMIC DNA]</scope>
    <source>
        <strain evidence="1 2">AP3s5-JAC2a</strain>
    </source>
</reference>
<dbReference type="AlphaFoldDB" id="A0A177BXL8"/>
<keyword evidence="2" id="KW-1185">Reference proteome</keyword>
<organism evidence="1 2">
    <name type="scientific">Paraphaeosphaeria sporulosa</name>
    <dbReference type="NCBI Taxonomy" id="1460663"/>
    <lineage>
        <taxon>Eukaryota</taxon>
        <taxon>Fungi</taxon>
        <taxon>Dikarya</taxon>
        <taxon>Ascomycota</taxon>
        <taxon>Pezizomycotina</taxon>
        <taxon>Dothideomycetes</taxon>
        <taxon>Pleosporomycetidae</taxon>
        <taxon>Pleosporales</taxon>
        <taxon>Massarineae</taxon>
        <taxon>Didymosphaeriaceae</taxon>
        <taxon>Paraphaeosphaeria</taxon>
    </lineage>
</organism>
<dbReference type="Proteomes" id="UP000077069">
    <property type="component" value="Unassembled WGS sequence"/>
</dbReference>
<dbReference type="RefSeq" id="XP_018030066.1">
    <property type="nucleotide sequence ID" value="XM_018182258.1"/>
</dbReference>
<dbReference type="OrthoDB" id="5304354at2759"/>
<dbReference type="STRING" id="1460663.A0A177BXL8"/>